<dbReference type="EMBL" id="CM045762">
    <property type="protein sequence ID" value="KAI8010016.1"/>
    <property type="molecule type" value="Genomic_DNA"/>
</dbReference>
<evidence type="ECO:0000313" key="1">
    <source>
        <dbReference type="EMBL" id="KAI8010016.1"/>
    </source>
</evidence>
<proteinExistence type="predicted"/>
<name>A0ACC0HDQ3_9ERIC</name>
<sequence>MELMVPQGARKLYLRTLMALLREHKAEIMVFARGVDGEAVVLMAARASRVENQDAIDAAIVRMLADPKECAVRFAGSATILCLNHDSIHHLLRIAGLGVGVFLLLALRISAPKPPGMVIPAAKVTVAISVATIKSVSFDFEMFAGTKAFASASIDRVCCKNKNKN</sequence>
<organism evidence="1 2">
    <name type="scientific">Camellia lanceoleosa</name>
    <dbReference type="NCBI Taxonomy" id="1840588"/>
    <lineage>
        <taxon>Eukaryota</taxon>
        <taxon>Viridiplantae</taxon>
        <taxon>Streptophyta</taxon>
        <taxon>Embryophyta</taxon>
        <taxon>Tracheophyta</taxon>
        <taxon>Spermatophyta</taxon>
        <taxon>Magnoliopsida</taxon>
        <taxon>eudicotyledons</taxon>
        <taxon>Gunneridae</taxon>
        <taxon>Pentapetalae</taxon>
        <taxon>asterids</taxon>
        <taxon>Ericales</taxon>
        <taxon>Theaceae</taxon>
        <taxon>Camellia</taxon>
    </lineage>
</organism>
<protein>
    <submittedName>
        <fullName evidence="1">Plasma membrane ATPase 3</fullName>
    </submittedName>
</protein>
<evidence type="ECO:0000313" key="2">
    <source>
        <dbReference type="Proteomes" id="UP001060215"/>
    </source>
</evidence>
<comment type="caution">
    <text evidence="1">The sequence shown here is derived from an EMBL/GenBank/DDBJ whole genome shotgun (WGS) entry which is preliminary data.</text>
</comment>
<keyword evidence="2" id="KW-1185">Reference proteome</keyword>
<gene>
    <name evidence="1" type="ORF">LOK49_LG06G02832</name>
</gene>
<reference evidence="1 2" key="1">
    <citation type="journal article" date="2022" name="Plant J.">
        <title>Chromosome-level genome of Camellia lanceoleosa provides a valuable resource for understanding genome evolution and self-incompatibility.</title>
        <authorList>
            <person name="Gong W."/>
            <person name="Xiao S."/>
            <person name="Wang L."/>
            <person name="Liao Z."/>
            <person name="Chang Y."/>
            <person name="Mo W."/>
            <person name="Hu G."/>
            <person name="Li W."/>
            <person name="Zhao G."/>
            <person name="Zhu H."/>
            <person name="Hu X."/>
            <person name="Ji K."/>
            <person name="Xiang X."/>
            <person name="Song Q."/>
            <person name="Yuan D."/>
            <person name="Jin S."/>
            <person name="Zhang L."/>
        </authorList>
    </citation>
    <scope>NUCLEOTIDE SEQUENCE [LARGE SCALE GENOMIC DNA]</scope>
    <source>
        <strain evidence="1">SQ_2022a</strain>
    </source>
</reference>
<accession>A0ACC0HDQ3</accession>
<dbReference type="Proteomes" id="UP001060215">
    <property type="component" value="Chromosome 5"/>
</dbReference>